<evidence type="ECO:0000313" key="3">
    <source>
        <dbReference type="Proteomes" id="UP001262835"/>
    </source>
</evidence>
<dbReference type="InterPro" id="IPR049713">
    <property type="entry name" value="Pr6Pr-like"/>
</dbReference>
<proteinExistence type="predicted"/>
<accession>A0ABU3GM76</accession>
<keyword evidence="1" id="KW-0812">Transmembrane</keyword>
<dbReference type="EMBL" id="JAUZVT010000002">
    <property type="protein sequence ID" value="MDT3331470.1"/>
    <property type="molecule type" value="Genomic_DNA"/>
</dbReference>
<dbReference type="NCBIfam" id="NF038065">
    <property type="entry name" value="Pr6Pr"/>
    <property type="match status" value="1"/>
</dbReference>
<keyword evidence="1" id="KW-1133">Transmembrane helix</keyword>
<evidence type="ECO:0000313" key="2">
    <source>
        <dbReference type="EMBL" id="MDT3331470.1"/>
    </source>
</evidence>
<feature type="transmembrane region" description="Helical" evidence="1">
    <location>
        <begin position="53"/>
        <end position="71"/>
    </location>
</feature>
<dbReference type="Proteomes" id="UP001262835">
    <property type="component" value="Unassembled WGS sequence"/>
</dbReference>
<reference evidence="2 3" key="1">
    <citation type="submission" date="2023-08" db="EMBL/GenBank/DDBJ databases">
        <title>Microbacterium aquilitoris sp. nov. and Microbacterium gwkjibeachense sp. nov., isolated from beach.</title>
        <authorList>
            <person name="Lee S.D."/>
            <person name="Yang H."/>
            <person name="Kim I."/>
        </authorList>
    </citation>
    <scope>NUCLEOTIDE SEQUENCE [LARGE SCALE GENOMIC DNA]</scope>
    <source>
        <strain evidence="2 3">KSW-18</strain>
    </source>
</reference>
<sequence>MPPAHPPRLVAAIGGMRLGVAVCVVSVLGWTYARSAQRGSANPFDFFGYFTNQTAMWSALVFGATGILLIGNRAVPGWLTLARGVAVACLIVVGVVYNGFVPGTGSAPPWVSAVLHIALPLYAVLDWAVVRDRTPLPWRDLWLVLPYPIAWLLVVLVRGQTDGWVPYGFLLPSRGLAALVLTSLGLFVMLLTAGAAVWGATRLLPAERRADVDGPR</sequence>
<feature type="transmembrane region" description="Helical" evidence="1">
    <location>
        <begin position="9"/>
        <end position="33"/>
    </location>
</feature>
<feature type="transmembrane region" description="Helical" evidence="1">
    <location>
        <begin position="109"/>
        <end position="129"/>
    </location>
</feature>
<protein>
    <submittedName>
        <fullName evidence="2">Pr6Pr family membrane protein</fullName>
    </submittedName>
</protein>
<name>A0ABU3GM76_9MICO</name>
<comment type="caution">
    <text evidence="2">The sequence shown here is derived from an EMBL/GenBank/DDBJ whole genome shotgun (WGS) entry which is preliminary data.</text>
</comment>
<feature type="transmembrane region" description="Helical" evidence="1">
    <location>
        <begin position="78"/>
        <end position="97"/>
    </location>
</feature>
<gene>
    <name evidence="2" type="ORF">Q9S78_12425</name>
</gene>
<evidence type="ECO:0000256" key="1">
    <source>
        <dbReference type="SAM" id="Phobius"/>
    </source>
</evidence>
<dbReference type="RefSeq" id="WP_311870483.1">
    <property type="nucleotide sequence ID" value="NZ_JAUZVT010000002.1"/>
</dbReference>
<keyword evidence="1" id="KW-0472">Membrane</keyword>
<organism evidence="2 3">
    <name type="scientific">Microbacterium aquilitoris</name>
    <dbReference type="NCBI Taxonomy" id="3067307"/>
    <lineage>
        <taxon>Bacteria</taxon>
        <taxon>Bacillati</taxon>
        <taxon>Actinomycetota</taxon>
        <taxon>Actinomycetes</taxon>
        <taxon>Micrococcales</taxon>
        <taxon>Microbacteriaceae</taxon>
        <taxon>Microbacterium</taxon>
    </lineage>
</organism>
<keyword evidence="3" id="KW-1185">Reference proteome</keyword>
<feature type="transmembrane region" description="Helical" evidence="1">
    <location>
        <begin position="177"/>
        <end position="200"/>
    </location>
</feature>
<feature type="transmembrane region" description="Helical" evidence="1">
    <location>
        <begin position="141"/>
        <end position="157"/>
    </location>
</feature>